<evidence type="ECO:0000313" key="7">
    <source>
        <dbReference type="Proteomes" id="UP000017984"/>
    </source>
</evidence>
<dbReference type="STRING" id="1352936.M878_08560"/>
<dbReference type="Pfam" id="PF02666">
    <property type="entry name" value="PS_Dcarbxylase"/>
    <property type="match status" value="1"/>
</dbReference>
<evidence type="ECO:0000256" key="3">
    <source>
        <dbReference type="ARBA" id="ARBA00023239"/>
    </source>
</evidence>
<dbReference type="EMBL" id="AWQX01000066">
    <property type="protein sequence ID" value="EST34906.1"/>
    <property type="molecule type" value="Genomic_DNA"/>
</dbReference>
<keyword evidence="2" id="KW-0865">Zymogen</keyword>
<sequence>MSDEEMVMTAVITPQELHARYQGTFGRAGGYLPRNPLAVDEFHKSIAPRAADLRKDLDPAVQDLADFIHSDLTVRMYVTNMLAEVPEQHRHIHTVDDLVEHLNAIVRWAPAYNRNPLHQIFLPMSALFGYMRLTPSGSVLFRMPQFNDKLRPVLRNWCDYLNSEDSAHVLHTREGGWFSQPATEMNKLYEYQCWDRRDEKHWGFTSFNDFFHRPIKDEFRPLGGNGDPGVVAPNDGTVYNVQRRVARETDFWLKEQYSLTDMLHGPQCGDEYVSTFVGGDVYQSFLSVHSYHRWHVPVDGTVKHLEIVPGLMFSAAWNETPDPTTWTHSQSYQAHINTRGLAFIECSEELGRRMVCAVVIGMEEVSSIDWSVGVGDTVQRGQELGYFSYGGSSMALVFEQGIVDEFTVPFNNPHEHPDDGPTVFVRSQIARAA</sequence>
<organism evidence="6 7">
    <name type="scientific">Streptomyces roseochromogenus subsp. oscitans DS 12.976</name>
    <dbReference type="NCBI Taxonomy" id="1352936"/>
    <lineage>
        <taxon>Bacteria</taxon>
        <taxon>Bacillati</taxon>
        <taxon>Actinomycetota</taxon>
        <taxon>Actinomycetes</taxon>
        <taxon>Kitasatosporales</taxon>
        <taxon>Streptomycetaceae</taxon>
        <taxon>Streptomyces</taxon>
    </lineage>
</organism>
<dbReference type="HOGENOM" id="CLU_033450_1_0_11"/>
<protein>
    <recommendedName>
        <fullName evidence="5">L-tryptophan decarboxylase PsiD-like domain-containing protein</fullName>
    </recommendedName>
</protein>
<keyword evidence="3" id="KW-0456">Lyase</keyword>
<keyword evidence="4" id="KW-0670">Pyruvate</keyword>
<dbReference type="Pfam" id="PF12588">
    <property type="entry name" value="PSDC"/>
    <property type="match status" value="1"/>
</dbReference>
<dbReference type="PANTHER" id="PTHR10067:SF9">
    <property type="entry name" value="PHOSPHATIDYLSERINE DECARBOXYLASE FAMILY PROTEIN (AFU_ORTHOLOGUE AFUA_7G01730)"/>
    <property type="match status" value="1"/>
</dbReference>
<dbReference type="InterPro" id="IPR022237">
    <property type="entry name" value="PsiD-like"/>
</dbReference>
<accession>V6KU18</accession>
<evidence type="ECO:0000256" key="2">
    <source>
        <dbReference type="ARBA" id="ARBA00023145"/>
    </source>
</evidence>
<evidence type="ECO:0000259" key="5">
    <source>
        <dbReference type="Pfam" id="PF12588"/>
    </source>
</evidence>
<dbReference type="InterPro" id="IPR003817">
    <property type="entry name" value="PS_Dcarbxylase"/>
</dbReference>
<gene>
    <name evidence="6" type="ORF">M878_08560</name>
</gene>
<reference evidence="6 7" key="1">
    <citation type="journal article" date="2014" name="Genome Announc.">
        <title>Draft Genome Sequence of Streptomyces roseochromogenes subsp. oscitans DS 12.976, Producer of the Aminocoumarin Antibiotic Clorobiocin.</title>
        <authorList>
            <person name="Ruckert C."/>
            <person name="Kalinowski J."/>
            <person name="Heide L."/>
            <person name="Apel A.K."/>
        </authorList>
    </citation>
    <scope>NUCLEOTIDE SEQUENCE [LARGE SCALE GENOMIC DNA]</scope>
    <source>
        <strain evidence="6 7">DS 12.976</strain>
    </source>
</reference>
<evidence type="ECO:0000313" key="6">
    <source>
        <dbReference type="EMBL" id="EST34906.1"/>
    </source>
</evidence>
<dbReference type="PATRIC" id="fig|1352936.5.peg.1829"/>
<feature type="domain" description="L-tryptophan decarboxylase PsiD-like" evidence="5">
    <location>
        <begin position="59"/>
        <end position="184"/>
    </location>
</feature>
<comment type="caution">
    <text evidence="6">The sequence shown here is derived from an EMBL/GenBank/DDBJ whole genome shotgun (WGS) entry which is preliminary data.</text>
</comment>
<evidence type="ECO:0000256" key="4">
    <source>
        <dbReference type="ARBA" id="ARBA00023317"/>
    </source>
</evidence>
<evidence type="ECO:0000256" key="1">
    <source>
        <dbReference type="ARBA" id="ARBA00022793"/>
    </source>
</evidence>
<dbReference type="GO" id="GO:0006646">
    <property type="term" value="P:phosphatidylethanolamine biosynthetic process"/>
    <property type="evidence" value="ECO:0007669"/>
    <property type="project" value="TreeGrafter"/>
</dbReference>
<keyword evidence="7" id="KW-1185">Reference proteome</keyword>
<dbReference type="GO" id="GO:0004609">
    <property type="term" value="F:phosphatidylserine decarboxylase activity"/>
    <property type="evidence" value="ECO:0007669"/>
    <property type="project" value="InterPro"/>
</dbReference>
<keyword evidence="1" id="KW-0210">Decarboxylase</keyword>
<proteinExistence type="predicted"/>
<dbReference type="AlphaFoldDB" id="V6KU18"/>
<name>V6KU18_STRRC</name>
<dbReference type="Proteomes" id="UP000017984">
    <property type="component" value="Chromosome"/>
</dbReference>
<dbReference type="PANTHER" id="PTHR10067">
    <property type="entry name" value="PHOSPHATIDYLSERINE DECARBOXYLASE"/>
    <property type="match status" value="1"/>
</dbReference>